<gene>
    <name evidence="2" type="ORF">ENS64_03955</name>
</gene>
<dbReference type="AlphaFoldDB" id="A0A7C4QMW5"/>
<proteinExistence type="predicted"/>
<reference evidence="2" key="1">
    <citation type="journal article" date="2020" name="mSystems">
        <title>Genome- and Community-Level Interaction Insights into Carbon Utilization and Element Cycling Functions of Hydrothermarchaeota in Hydrothermal Sediment.</title>
        <authorList>
            <person name="Zhou Z."/>
            <person name="Liu Y."/>
            <person name="Xu W."/>
            <person name="Pan J."/>
            <person name="Luo Z.H."/>
            <person name="Li M."/>
        </authorList>
    </citation>
    <scope>NUCLEOTIDE SEQUENCE [LARGE SCALE GENOMIC DNA]</scope>
    <source>
        <strain evidence="2">SpSt-508</strain>
    </source>
</reference>
<protein>
    <submittedName>
        <fullName evidence="2">Uncharacterized protein</fullName>
    </submittedName>
</protein>
<evidence type="ECO:0000313" key="2">
    <source>
        <dbReference type="EMBL" id="HGT38403.1"/>
    </source>
</evidence>
<dbReference type="EMBL" id="DSVQ01000007">
    <property type="protein sequence ID" value="HGT38403.1"/>
    <property type="molecule type" value="Genomic_DNA"/>
</dbReference>
<feature type="region of interest" description="Disordered" evidence="1">
    <location>
        <begin position="1"/>
        <end position="34"/>
    </location>
</feature>
<feature type="compositionally biased region" description="Basic residues" evidence="1">
    <location>
        <begin position="24"/>
        <end position="34"/>
    </location>
</feature>
<accession>A0A7C4QMW5</accession>
<evidence type="ECO:0000256" key="1">
    <source>
        <dbReference type="SAM" id="MobiDB-lite"/>
    </source>
</evidence>
<sequence>MELRRQAEAAARSESAEAAEKKKTAAAKAKKLKDKPVARKRLIWVVYNGSMKEEGRFPYDQRAAAEEKIEQLRQKSKKLYFIQPVKEVIGDPSATVGLAAAAAATKLVDIEDVTIPDEIPVDVEAEFEEEEEEAEELDDDDDE</sequence>
<organism evidence="2">
    <name type="scientific">Schlesneria paludicola</name>
    <dbReference type="NCBI Taxonomy" id="360056"/>
    <lineage>
        <taxon>Bacteria</taxon>
        <taxon>Pseudomonadati</taxon>
        <taxon>Planctomycetota</taxon>
        <taxon>Planctomycetia</taxon>
        <taxon>Planctomycetales</taxon>
        <taxon>Planctomycetaceae</taxon>
        <taxon>Schlesneria</taxon>
    </lineage>
</organism>
<name>A0A7C4QMW5_9PLAN</name>
<comment type="caution">
    <text evidence="2">The sequence shown here is derived from an EMBL/GenBank/DDBJ whole genome shotgun (WGS) entry which is preliminary data.</text>
</comment>
<feature type="compositionally biased region" description="Basic and acidic residues" evidence="1">
    <location>
        <begin position="14"/>
        <end position="23"/>
    </location>
</feature>